<evidence type="ECO:0000313" key="3">
    <source>
        <dbReference type="Proteomes" id="UP001589700"/>
    </source>
</evidence>
<dbReference type="RefSeq" id="WP_182632501.1">
    <property type="nucleotide sequence ID" value="NZ_JAALDM010000151.1"/>
</dbReference>
<gene>
    <name evidence="2" type="ORF">ACFFVD_06960</name>
</gene>
<protein>
    <submittedName>
        <fullName evidence="2">Carboxymuconolactone decarboxylase family protein</fullName>
    </submittedName>
</protein>
<sequence>MAVPQLDRVHREVYKQMVRSAVASREVSDEVGLDEALRELVNVRVSQINGCAACLASHVPAARKAGVSQKRLDLLPAWRELDAFGTRERAALRLAETLTTLDDVDERAAALADAAACFNSDQLAALEWTIILINSFNRISIASHHQPRLDD</sequence>
<dbReference type="PANTHER" id="PTHR34846:SF7">
    <property type="entry name" value="BLL7811 PROTEIN"/>
    <property type="match status" value="1"/>
</dbReference>
<name>A0ABV5JQ67_9ACTN</name>
<comment type="caution">
    <text evidence="2">The sequence shown here is derived from an EMBL/GenBank/DDBJ whole genome shotgun (WGS) entry which is preliminary data.</text>
</comment>
<dbReference type="InterPro" id="IPR029032">
    <property type="entry name" value="AhpD-like"/>
</dbReference>
<dbReference type="InterPro" id="IPR004675">
    <property type="entry name" value="AhpD_core"/>
</dbReference>
<accession>A0ABV5JQ67</accession>
<proteinExistence type="predicted"/>
<organism evidence="2 3">
    <name type="scientific">Dietzia aerolata</name>
    <dbReference type="NCBI Taxonomy" id="595984"/>
    <lineage>
        <taxon>Bacteria</taxon>
        <taxon>Bacillati</taxon>
        <taxon>Actinomycetota</taxon>
        <taxon>Actinomycetes</taxon>
        <taxon>Mycobacteriales</taxon>
        <taxon>Dietziaceae</taxon>
        <taxon>Dietzia</taxon>
    </lineage>
</organism>
<dbReference type="Pfam" id="PF02627">
    <property type="entry name" value="CMD"/>
    <property type="match status" value="1"/>
</dbReference>
<keyword evidence="3" id="KW-1185">Reference proteome</keyword>
<dbReference type="Proteomes" id="UP001589700">
    <property type="component" value="Unassembled WGS sequence"/>
</dbReference>
<dbReference type="NCBIfam" id="TIGR00778">
    <property type="entry name" value="ahpD_dom"/>
    <property type="match status" value="1"/>
</dbReference>
<dbReference type="Gene3D" id="1.20.1290.10">
    <property type="entry name" value="AhpD-like"/>
    <property type="match status" value="1"/>
</dbReference>
<dbReference type="EMBL" id="JBHMDY010000004">
    <property type="protein sequence ID" value="MFB9259537.1"/>
    <property type="molecule type" value="Genomic_DNA"/>
</dbReference>
<dbReference type="InterPro" id="IPR003779">
    <property type="entry name" value="CMD-like"/>
</dbReference>
<evidence type="ECO:0000313" key="2">
    <source>
        <dbReference type="EMBL" id="MFB9259537.1"/>
    </source>
</evidence>
<evidence type="ECO:0000259" key="1">
    <source>
        <dbReference type="Pfam" id="PF02627"/>
    </source>
</evidence>
<reference evidence="2 3" key="1">
    <citation type="submission" date="2024-09" db="EMBL/GenBank/DDBJ databases">
        <authorList>
            <person name="Sun Q."/>
            <person name="Mori K."/>
        </authorList>
    </citation>
    <scope>NUCLEOTIDE SEQUENCE [LARGE SCALE GENOMIC DNA]</scope>
    <source>
        <strain evidence="2 3">CCM 7659</strain>
    </source>
</reference>
<feature type="domain" description="Carboxymuconolactone decarboxylase-like" evidence="1">
    <location>
        <begin position="25"/>
        <end position="96"/>
    </location>
</feature>
<dbReference type="SUPFAM" id="SSF69118">
    <property type="entry name" value="AhpD-like"/>
    <property type="match status" value="1"/>
</dbReference>
<dbReference type="PANTHER" id="PTHR34846">
    <property type="entry name" value="4-CARBOXYMUCONOLACTONE DECARBOXYLASE FAMILY PROTEIN (AFU_ORTHOLOGUE AFUA_6G11590)"/>
    <property type="match status" value="1"/>
</dbReference>